<dbReference type="OrthoDB" id="9784538at2"/>
<feature type="transmembrane region" description="Helical" evidence="6">
    <location>
        <begin position="159"/>
        <end position="180"/>
    </location>
</feature>
<feature type="transmembrane region" description="Helical" evidence="6">
    <location>
        <begin position="119"/>
        <end position="139"/>
    </location>
</feature>
<feature type="transmembrane region" description="Helical" evidence="6">
    <location>
        <begin position="289"/>
        <end position="307"/>
    </location>
</feature>
<accession>A0A2N5HIQ7</accession>
<reference evidence="7 8" key="1">
    <citation type="submission" date="2017-11" db="EMBL/GenBank/DDBJ databases">
        <title>Comparitive Functional Genomics of Dry Heat Resistant strains isolated from the Viking Spacecraft.</title>
        <authorList>
            <person name="Seuylemezian A."/>
            <person name="Cooper K."/>
            <person name="Vaishampayan P."/>
        </authorList>
    </citation>
    <scope>NUCLEOTIDE SEQUENCE [LARGE SCALE GENOMIC DNA]</scope>
    <source>
        <strain evidence="7 8">V32-6</strain>
    </source>
</reference>
<dbReference type="PANTHER" id="PTHR32196">
    <property type="entry name" value="ABC TRANSPORTER PERMEASE PROTEIN YPHD-RELATED-RELATED"/>
    <property type="match status" value="1"/>
</dbReference>
<protein>
    <submittedName>
        <fullName evidence="7">Ribose ABC transporter permease</fullName>
    </submittedName>
</protein>
<keyword evidence="3 6" id="KW-0812">Transmembrane</keyword>
<feature type="transmembrane region" description="Helical" evidence="6">
    <location>
        <begin position="12"/>
        <end position="31"/>
    </location>
</feature>
<feature type="transmembrane region" description="Helical" evidence="6">
    <location>
        <begin position="43"/>
        <end position="61"/>
    </location>
</feature>
<sequence length="315" mass="33481">MSLTQRFSSIWGKYSYLIAFLIIFIISSIVNENFLEANNLINILRQSAIIGIIALGQTIVILSGGFDLSVGATLALSGFCGLTVLNSTHSLFIGIISTIICALLIGLVNGLLVTKGKIAPFIVTLGVMAMARSLTLYFANGGSVSGTISSFTNIANGDLLGITYPVYLFILLTIMMYILLNHMKFGRYLYSIGSNEKASILSAIRVDRIKLMAYMLCSGLVAVAAIIESSRLNSISSSSSGLNYELDSIAAVVIGGTRLSGGKGSIVGTFFGVLILGVLNNAINLMNVSPYLQGLVKGMIIIIAVLLQKREKING</sequence>
<dbReference type="RefSeq" id="WP_101647846.1">
    <property type="nucleotide sequence ID" value="NZ_PGVE01000041.1"/>
</dbReference>
<evidence type="ECO:0000256" key="2">
    <source>
        <dbReference type="ARBA" id="ARBA00022475"/>
    </source>
</evidence>
<dbReference type="GO" id="GO:0005886">
    <property type="term" value="C:plasma membrane"/>
    <property type="evidence" value="ECO:0007669"/>
    <property type="project" value="UniProtKB-SubCell"/>
</dbReference>
<keyword evidence="4 6" id="KW-1133">Transmembrane helix</keyword>
<feature type="transmembrane region" description="Helical" evidence="6">
    <location>
        <begin position="266"/>
        <end position="283"/>
    </location>
</feature>
<evidence type="ECO:0000256" key="3">
    <source>
        <dbReference type="ARBA" id="ARBA00022692"/>
    </source>
</evidence>
<proteinExistence type="predicted"/>
<keyword evidence="2" id="KW-1003">Cell membrane</keyword>
<dbReference type="AlphaFoldDB" id="A0A2N5HIQ7"/>
<dbReference type="Proteomes" id="UP000234950">
    <property type="component" value="Unassembled WGS sequence"/>
</dbReference>
<keyword evidence="5 6" id="KW-0472">Membrane</keyword>
<dbReference type="EMBL" id="PGVE01000041">
    <property type="protein sequence ID" value="PLS05406.1"/>
    <property type="molecule type" value="Genomic_DNA"/>
</dbReference>
<dbReference type="Pfam" id="PF02653">
    <property type="entry name" value="BPD_transp_2"/>
    <property type="match status" value="1"/>
</dbReference>
<comment type="subcellular location">
    <subcellularLocation>
        <location evidence="1">Cell membrane</location>
        <topology evidence="1">Multi-pass membrane protein</topology>
    </subcellularLocation>
</comment>
<feature type="transmembrane region" description="Helical" evidence="6">
    <location>
        <begin position="91"/>
        <end position="112"/>
    </location>
</feature>
<evidence type="ECO:0000313" key="8">
    <source>
        <dbReference type="Proteomes" id="UP000234950"/>
    </source>
</evidence>
<evidence type="ECO:0000256" key="5">
    <source>
        <dbReference type="ARBA" id="ARBA00023136"/>
    </source>
</evidence>
<dbReference type="PANTHER" id="PTHR32196:SF72">
    <property type="entry name" value="RIBOSE IMPORT PERMEASE PROTEIN RBSC"/>
    <property type="match status" value="1"/>
</dbReference>
<comment type="caution">
    <text evidence="7">The sequence shown here is derived from an EMBL/GenBank/DDBJ whole genome shotgun (WGS) entry which is preliminary data.</text>
</comment>
<evidence type="ECO:0000313" key="7">
    <source>
        <dbReference type="EMBL" id="PLS05406.1"/>
    </source>
</evidence>
<organism evidence="7 8">
    <name type="scientific">Neobacillus cucumis</name>
    <dbReference type="NCBI Taxonomy" id="1740721"/>
    <lineage>
        <taxon>Bacteria</taxon>
        <taxon>Bacillati</taxon>
        <taxon>Bacillota</taxon>
        <taxon>Bacilli</taxon>
        <taxon>Bacillales</taxon>
        <taxon>Bacillaceae</taxon>
        <taxon>Neobacillus</taxon>
    </lineage>
</organism>
<gene>
    <name evidence="7" type="ORF">CVD27_10430</name>
</gene>
<dbReference type="InterPro" id="IPR001851">
    <property type="entry name" value="ABC_transp_permease"/>
</dbReference>
<keyword evidence="8" id="KW-1185">Reference proteome</keyword>
<evidence type="ECO:0000256" key="6">
    <source>
        <dbReference type="SAM" id="Phobius"/>
    </source>
</evidence>
<name>A0A2N5HIQ7_9BACI</name>
<evidence type="ECO:0000256" key="1">
    <source>
        <dbReference type="ARBA" id="ARBA00004651"/>
    </source>
</evidence>
<evidence type="ECO:0000256" key="4">
    <source>
        <dbReference type="ARBA" id="ARBA00022989"/>
    </source>
</evidence>
<dbReference type="CDD" id="cd06579">
    <property type="entry name" value="TM_PBP1_transp_AraH_like"/>
    <property type="match status" value="1"/>
</dbReference>
<dbReference type="GO" id="GO:0022857">
    <property type="term" value="F:transmembrane transporter activity"/>
    <property type="evidence" value="ECO:0007669"/>
    <property type="project" value="InterPro"/>
</dbReference>